<evidence type="ECO:0000256" key="7">
    <source>
        <dbReference type="ARBA" id="ARBA00022989"/>
    </source>
</evidence>
<dbReference type="InterPro" id="IPR036734">
    <property type="entry name" value="Neur_chan_lig-bd_sf"/>
</dbReference>
<keyword evidence="15" id="KW-0675">Receptor</keyword>
<dbReference type="Proteomes" id="UP000198287">
    <property type="component" value="Unassembled WGS sequence"/>
</dbReference>
<proteinExistence type="inferred from homology"/>
<feature type="compositionally biased region" description="Low complexity" evidence="12">
    <location>
        <begin position="1"/>
        <end position="13"/>
    </location>
</feature>
<dbReference type="InterPro" id="IPR036719">
    <property type="entry name" value="Neuro-gated_channel_TM_sf"/>
</dbReference>
<keyword evidence="4" id="KW-1003">Cell membrane</keyword>
<dbReference type="InterPro" id="IPR006028">
    <property type="entry name" value="GABAA/Glycine_rcpt"/>
</dbReference>
<dbReference type="SUPFAM" id="SSF90112">
    <property type="entry name" value="Neurotransmitter-gated ion-channel transmembrane pore"/>
    <property type="match status" value="1"/>
</dbReference>
<comment type="similarity">
    <text evidence="11">Belongs to the ligand-gated ion channel (TC 1.A.9) family.</text>
</comment>
<feature type="region of interest" description="Disordered" evidence="12">
    <location>
        <begin position="1"/>
        <end position="24"/>
    </location>
</feature>
<dbReference type="Pfam" id="PF02931">
    <property type="entry name" value="Neur_chan_LBD"/>
    <property type="match status" value="1"/>
</dbReference>
<evidence type="ECO:0000256" key="1">
    <source>
        <dbReference type="ARBA" id="ARBA00004141"/>
    </source>
</evidence>
<keyword evidence="9 11" id="KW-0472">Membrane</keyword>
<sequence length="422" mass="48434">GTETGKTTLNETTSPRPSMSTPKAPQVLIDASAEDLENEHDVTINTSTLDPDQEVILDTDFGLQWVDWKIVEHLSNSSSSNGKINFQHRTFDSTVLRHIWKPDIFIDEMSSAERTSVISNLITLNFLDEKGGGDIVYSARTTLKLRCNMSFEYFPADTQTCKYYIRSYSYNASQFDIMWNVYNGSISKGIYLNDPEDPNFDLQISCAGPNGEAKLYIREMFDDFRNGNYSALTFTLKMRRKLSYHLVQTYLPSVLLILITWLCFLLPVDMVEARIAISMTTGLTLTAMFASVREQSPTVSYPMAIDIWMVFCIFFVFLGLLLFTTIYWMTRHLGKYEEEQATTPNYKKLIMDFIQRYAFVAFAAIFIAFFIIYWSCLLLLSDYYGWEPNPDYNGGDDAKNNTNLYSYFTTAEDEYAKLADES</sequence>
<feature type="domain" description="Neurotransmitter-gated ion-channel transmembrane" evidence="14">
    <location>
        <begin position="249"/>
        <end position="358"/>
    </location>
</feature>
<dbReference type="GO" id="GO:0005254">
    <property type="term" value="F:chloride channel activity"/>
    <property type="evidence" value="ECO:0007669"/>
    <property type="project" value="UniProtKB-ARBA"/>
</dbReference>
<dbReference type="Gene3D" id="2.70.170.10">
    <property type="entry name" value="Neurotransmitter-gated ion-channel ligand-binding domain"/>
    <property type="match status" value="1"/>
</dbReference>
<dbReference type="OrthoDB" id="6667051at2759"/>
<dbReference type="AlphaFoldDB" id="A0A226F6T5"/>
<evidence type="ECO:0000256" key="8">
    <source>
        <dbReference type="ARBA" id="ARBA00023065"/>
    </source>
</evidence>
<evidence type="ECO:0000256" key="11">
    <source>
        <dbReference type="RuleBase" id="RU000687"/>
    </source>
</evidence>
<dbReference type="InterPro" id="IPR006201">
    <property type="entry name" value="Neur_channel"/>
</dbReference>
<accession>A0A226F6T5</accession>
<protein>
    <submittedName>
        <fullName evidence="15">Glycine receptor subunit alpha-2</fullName>
    </submittedName>
</protein>
<evidence type="ECO:0000256" key="10">
    <source>
        <dbReference type="ARBA" id="ARBA00023303"/>
    </source>
</evidence>
<dbReference type="GO" id="GO:0099095">
    <property type="term" value="F:ligand-gated monoatomic anion channel activity"/>
    <property type="evidence" value="ECO:0007669"/>
    <property type="project" value="UniProtKB-ARBA"/>
</dbReference>
<reference evidence="15 16" key="1">
    <citation type="submission" date="2015-12" db="EMBL/GenBank/DDBJ databases">
        <title>The genome of Folsomia candida.</title>
        <authorList>
            <person name="Faddeeva A."/>
            <person name="Derks M.F."/>
            <person name="Anvar Y."/>
            <person name="Smit S."/>
            <person name="Van Straalen N."/>
            <person name="Roelofs D."/>
        </authorList>
    </citation>
    <scope>NUCLEOTIDE SEQUENCE [LARGE SCALE GENOMIC DNA]</scope>
    <source>
        <strain evidence="15 16">VU population</strain>
        <tissue evidence="15">Whole body</tissue>
    </source>
</reference>
<dbReference type="InterPro" id="IPR006202">
    <property type="entry name" value="Neur_chan_lig-bd"/>
</dbReference>
<keyword evidence="16" id="KW-1185">Reference proteome</keyword>
<dbReference type="PRINTS" id="PR00252">
    <property type="entry name" value="NRIONCHANNEL"/>
</dbReference>
<name>A0A226F6T5_FOLCA</name>
<keyword evidence="7 11" id="KW-1133">Transmembrane helix</keyword>
<keyword evidence="6" id="KW-0732">Signal</keyword>
<evidence type="ECO:0000259" key="13">
    <source>
        <dbReference type="Pfam" id="PF02931"/>
    </source>
</evidence>
<dbReference type="InterPro" id="IPR038050">
    <property type="entry name" value="Neuro_actylchol_rec"/>
</dbReference>
<feature type="non-terminal residue" evidence="15">
    <location>
        <position position="1"/>
    </location>
</feature>
<evidence type="ECO:0000313" key="15">
    <source>
        <dbReference type="EMBL" id="OXA65168.1"/>
    </source>
</evidence>
<evidence type="ECO:0000256" key="9">
    <source>
        <dbReference type="ARBA" id="ARBA00023136"/>
    </source>
</evidence>
<dbReference type="GO" id="GO:0005886">
    <property type="term" value="C:plasma membrane"/>
    <property type="evidence" value="ECO:0007669"/>
    <property type="project" value="UniProtKB-SubCell"/>
</dbReference>
<dbReference type="GO" id="GO:0004888">
    <property type="term" value="F:transmembrane signaling receptor activity"/>
    <property type="evidence" value="ECO:0007669"/>
    <property type="project" value="InterPro"/>
</dbReference>
<feature type="transmembrane region" description="Helical" evidence="11">
    <location>
        <begin position="250"/>
        <end position="268"/>
    </location>
</feature>
<keyword evidence="3 11" id="KW-0813">Transport</keyword>
<feature type="transmembrane region" description="Helical" evidence="11">
    <location>
        <begin position="307"/>
        <end position="329"/>
    </location>
</feature>
<feature type="transmembrane region" description="Helical" evidence="11">
    <location>
        <begin position="357"/>
        <end position="380"/>
    </location>
</feature>
<evidence type="ECO:0000256" key="2">
    <source>
        <dbReference type="ARBA" id="ARBA00004236"/>
    </source>
</evidence>
<dbReference type="PRINTS" id="PR00253">
    <property type="entry name" value="GABAARECEPTR"/>
</dbReference>
<organism evidence="15 16">
    <name type="scientific">Folsomia candida</name>
    <name type="common">Springtail</name>
    <dbReference type="NCBI Taxonomy" id="158441"/>
    <lineage>
        <taxon>Eukaryota</taxon>
        <taxon>Metazoa</taxon>
        <taxon>Ecdysozoa</taxon>
        <taxon>Arthropoda</taxon>
        <taxon>Hexapoda</taxon>
        <taxon>Collembola</taxon>
        <taxon>Entomobryomorpha</taxon>
        <taxon>Isotomoidea</taxon>
        <taxon>Isotomidae</taxon>
        <taxon>Proisotominae</taxon>
        <taxon>Folsomia</taxon>
    </lineage>
</organism>
<feature type="compositionally biased region" description="Polar residues" evidence="12">
    <location>
        <begin position="14"/>
        <end position="23"/>
    </location>
</feature>
<comment type="caution">
    <text evidence="15">The sequence shown here is derived from an EMBL/GenBank/DDBJ whole genome shotgun (WGS) entry which is preliminary data.</text>
</comment>
<dbReference type="SUPFAM" id="SSF63712">
    <property type="entry name" value="Nicotinic receptor ligand binding domain-like"/>
    <property type="match status" value="1"/>
</dbReference>
<dbReference type="PROSITE" id="PS00236">
    <property type="entry name" value="NEUROTR_ION_CHANNEL"/>
    <property type="match status" value="1"/>
</dbReference>
<gene>
    <name evidence="15" type="ORF">Fcan01_03261</name>
</gene>
<evidence type="ECO:0000259" key="14">
    <source>
        <dbReference type="Pfam" id="PF02932"/>
    </source>
</evidence>
<dbReference type="Pfam" id="PF02932">
    <property type="entry name" value="Neur_chan_memb"/>
    <property type="match status" value="1"/>
</dbReference>
<dbReference type="CDD" id="cd19049">
    <property type="entry name" value="LGIC_TM_anion"/>
    <property type="match status" value="1"/>
</dbReference>
<dbReference type="Gene3D" id="1.20.58.390">
    <property type="entry name" value="Neurotransmitter-gated ion-channel transmembrane domain"/>
    <property type="match status" value="1"/>
</dbReference>
<keyword evidence="10 11" id="KW-0407">Ion channel</keyword>
<evidence type="ECO:0000256" key="6">
    <source>
        <dbReference type="ARBA" id="ARBA00022729"/>
    </source>
</evidence>
<evidence type="ECO:0000256" key="5">
    <source>
        <dbReference type="ARBA" id="ARBA00022692"/>
    </source>
</evidence>
<evidence type="ECO:0000256" key="12">
    <source>
        <dbReference type="SAM" id="MobiDB-lite"/>
    </source>
</evidence>
<evidence type="ECO:0000256" key="3">
    <source>
        <dbReference type="ARBA" id="ARBA00022448"/>
    </source>
</evidence>
<dbReference type="GO" id="GO:0005230">
    <property type="term" value="F:extracellular ligand-gated monoatomic ion channel activity"/>
    <property type="evidence" value="ECO:0007669"/>
    <property type="project" value="InterPro"/>
</dbReference>
<evidence type="ECO:0000256" key="4">
    <source>
        <dbReference type="ARBA" id="ARBA00022475"/>
    </source>
</evidence>
<feature type="transmembrane region" description="Helical" evidence="11">
    <location>
        <begin position="275"/>
        <end position="292"/>
    </location>
</feature>
<feature type="domain" description="Neurotransmitter-gated ion-channel ligand-binding" evidence="13">
    <location>
        <begin position="58"/>
        <end position="241"/>
    </location>
</feature>
<keyword evidence="5 11" id="KW-0812">Transmembrane</keyword>
<evidence type="ECO:0000313" key="16">
    <source>
        <dbReference type="Proteomes" id="UP000198287"/>
    </source>
</evidence>
<keyword evidence="8 11" id="KW-0406">Ion transport</keyword>
<dbReference type="STRING" id="158441.A0A226F6T5"/>
<dbReference type="InterPro" id="IPR018000">
    <property type="entry name" value="Neurotransmitter_ion_chnl_CS"/>
</dbReference>
<dbReference type="InterPro" id="IPR006029">
    <property type="entry name" value="Neurotrans-gated_channel_TM"/>
</dbReference>
<dbReference type="EMBL" id="LNIX01000001">
    <property type="protein sequence ID" value="OXA65168.1"/>
    <property type="molecule type" value="Genomic_DNA"/>
</dbReference>
<comment type="subcellular location">
    <subcellularLocation>
        <location evidence="2">Cell membrane</location>
    </subcellularLocation>
    <subcellularLocation>
        <location evidence="1">Membrane</location>
        <topology evidence="1">Multi-pass membrane protein</topology>
    </subcellularLocation>
</comment>
<dbReference type="PANTHER" id="PTHR18945">
    <property type="entry name" value="NEUROTRANSMITTER GATED ION CHANNEL"/>
    <property type="match status" value="1"/>
</dbReference>